<protein>
    <submittedName>
        <fullName evidence="2">OLC1v1010391C1</fullName>
    </submittedName>
</protein>
<organism evidence="2 3">
    <name type="scientific">Oldenlandia corymbosa var. corymbosa</name>
    <dbReference type="NCBI Taxonomy" id="529605"/>
    <lineage>
        <taxon>Eukaryota</taxon>
        <taxon>Viridiplantae</taxon>
        <taxon>Streptophyta</taxon>
        <taxon>Embryophyta</taxon>
        <taxon>Tracheophyta</taxon>
        <taxon>Spermatophyta</taxon>
        <taxon>Magnoliopsida</taxon>
        <taxon>eudicotyledons</taxon>
        <taxon>Gunneridae</taxon>
        <taxon>Pentapetalae</taxon>
        <taxon>asterids</taxon>
        <taxon>lamiids</taxon>
        <taxon>Gentianales</taxon>
        <taxon>Rubiaceae</taxon>
        <taxon>Rubioideae</taxon>
        <taxon>Spermacoceae</taxon>
        <taxon>Hedyotis-Oldenlandia complex</taxon>
        <taxon>Oldenlandia</taxon>
    </lineage>
</organism>
<dbReference type="PANTHER" id="PTHR31672:SF13">
    <property type="entry name" value="F-BOX PROTEIN CPR30-LIKE"/>
    <property type="match status" value="1"/>
</dbReference>
<dbReference type="Pfam" id="PF00646">
    <property type="entry name" value="F-box"/>
    <property type="match status" value="1"/>
</dbReference>
<dbReference type="Pfam" id="PF07734">
    <property type="entry name" value="FBA_1"/>
    <property type="match status" value="1"/>
</dbReference>
<dbReference type="PANTHER" id="PTHR31672">
    <property type="entry name" value="BNACNNG10540D PROTEIN"/>
    <property type="match status" value="1"/>
</dbReference>
<dbReference type="InterPro" id="IPR050796">
    <property type="entry name" value="SCF_F-box_component"/>
</dbReference>
<sequence>MDHLLDCCVYVLSQRYISSKIRFVPFFSKRWNNFDGLLLKSSGDVSETPQLLPEDVLMEILAKLPTKSLRRFLCVSKQWRDLISTVSPALDLPYETELSLIQRSSCNGIVCFMDGDPRWGKQLGFYLCNPVTRDYLRLPTSTAFPENYPYRREAFGFGIDSSSAPGGNNYKVVRIVGLFENPKEHMMGKSSKRYAEIYRVATNSWSEIEYNIRGNDKRMKLSYFHGGHQGVVVNGCCHWQVRATKRRFEERIPIVTFDFQREIFGRMEALAPSCDPNFHYLRTPTQLTVLHDSLAIFLHVCKRQEADDDESSDDESYVERKFDNYVDVWVMREYGNDESWTKIYSVLRITTDSPKSQLWGNLCFWNDEELVALHTDRNLVSCSLAHQLHHQQEDKQPHTRAVRNMDPQLFYYGAATTISFRPTLISLGGRSSTIAPRNVDKFLSTAKSVAVEAEP</sequence>
<dbReference type="InterPro" id="IPR006527">
    <property type="entry name" value="F-box-assoc_dom_typ1"/>
</dbReference>
<dbReference type="SUPFAM" id="SSF81383">
    <property type="entry name" value="F-box domain"/>
    <property type="match status" value="1"/>
</dbReference>
<gene>
    <name evidence="2" type="ORF">OLC1_LOCUS18051</name>
</gene>
<proteinExistence type="predicted"/>
<dbReference type="Gene3D" id="1.20.1280.50">
    <property type="match status" value="1"/>
</dbReference>
<dbReference type="PROSITE" id="PS50181">
    <property type="entry name" value="FBOX"/>
    <property type="match status" value="1"/>
</dbReference>
<reference evidence="2" key="1">
    <citation type="submission" date="2023-03" db="EMBL/GenBank/DDBJ databases">
        <authorList>
            <person name="Julca I."/>
        </authorList>
    </citation>
    <scope>NUCLEOTIDE SEQUENCE</scope>
</reference>
<name>A0AAV1DRB6_OLDCO</name>
<dbReference type="InterPro" id="IPR001810">
    <property type="entry name" value="F-box_dom"/>
</dbReference>
<evidence type="ECO:0000259" key="1">
    <source>
        <dbReference type="PROSITE" id="PS50181"/>
    </source>
</evidence>
<feature type="domain" description="F-box" evidence="1">
    <location>
        <begin position="46"/>
        <end position="97"/>
    </location>
</feature>
<dbReference type="AlphaFoldDB" id="A0AAV1DRB6"/>
<dbReference type="SMART" id="SM00256">
    <property type="entry name" value="FBOX"/>
    <property type="match status" value="1"/>
</dbReference>
<dbReference type="EMBL" id="OX459123">
    <property type="protein sequence ID" value="CAI9110382.1"/>
    <property type="molecule type" value="Genomic_DNA"/>
</dbReference>
<accession>A0AAV1DRB6</accession>
<evidence type="ECO:0000313" key="2">
    <source>
        <dbReference type="EMBL" id="CAI9110382.1"/>
    </source>
</evidence>
<dbReference type="InterPro" id="IPR036047">
    <property type="entry name" value="F-box-like_dom_sf"/>
</dbReference>
<dbReference type="InterPro" id="IPR017451">
    <property type="entry name" value="F-box-assoc_interact_dom"/>
</dbReference>
<evidence type="ECO:0000313" key="3">
    <source>
        <dbReference type="Proteomes" id="UP001161247"/>
    </source>
</evidence>
<dbReference type="Proteomes" id="UP001161247">
    <property type="component" value="Chromosome 6"/>
</dbReference>
<dbReference type="NCBIfam" id="TIGR01640">
    <property type="entry name" value="F_box_assoc_1"/>
    <property type="match status" value="1"/>
</dbReference>
<keyword evidence="3" id="KW-1185">Reference proteome</keyword>
<dbReference type="CDD" id="cd22157">
    <property type="entry name" value="F-box_AtFBW1-like"/>
    <property type="match status" value="1"/>
</dbReference>